<evidence type="ECO:0000256" key="2">
    <source>
        <dbReference type="ARBA" id="ARBA00023125"/>
    </source>
</evidence>
<dbReference type="SUPFAM" id="SSF48008">
    <property type="entry name" value="GntR ligand-binding domain-like"/>
    <property type="match status" value="1"/>
</dbReference>
<dbReference type="InterPro" id="IPR000485">
    <property type="entry name" value="AsnC-type_HTH_dom"/>
</dbReference>
<dbReference type="CDD" id="cd07377">
    <property type="entry name" value="WHTH_GntR"/>
    <property type="match status" value="1"/>
</dbReference>
<dbReference type="PANTHER" id="PTHR43537">
    <property type="entry name" value="TRANSCRIPTIONAL REGULATOR, GNTR FAMILY"/>
    <property type="match status" value="1"/>
</dbReference>
<dbReference type="SUPFAM" id="SSF46785">
    <property type="entry name" value="Winged helix' DNA-binding domain"/>
    <property type="match status" value="1"/>
</dbReference>
<gene>
    <name evidence="5" type="ORF">QE367_002206</name>
</gene>
<organism evidence="5 6">
    <name type="scientific">Microbacterium paludicola</name>
    <dbReference type="NCBI Taxonomy" id="300019"/>
    <lineage>
        <taxon>Bacteria</taxon>
        <taxon>Bacillati</taxon>
        <taxon>Actinomycetota</taxon>
        <taxon>Actinomycetes</taxon>
        <taxon>Micrococcales</taxon>
        <taxon>Microbacteriaceae</taxon>
        <taxon>Microbacterium</taxon>
    </lineage>
</organism>
<dbReference type="EMBL" id="JAVIZA010000001">
    <property type="protein sequence ID" value="MDR6168002.1"/>
    <property type="molecule type" value="Genomic_DNA"/>
</dbReference>
<evidence type="ECO:0000256" key="1">
    <source>
        <dbReference type="ARBA" id="ARBA00023015"/>
    </source>
</evidence>
<dbReference type="InterPro" id="IPR011711">
    <property type="entry name" value="GntR_C"/>
</dbReference>
<sequence>MSSSPLPPIPTASRRQQVADVLREAITSGDLEPGHKLTELELASQLGTSRAPIREALRQLEQEGLVVSYPYRGTEVLGVSQEEIENVLVPVRLALERFAFAKAMEACTDEDAAGLAAIIERMDDAASAGDLGRLADEDARFHEAIVILSGQQHCLQIWRTIQPRVRAYFRRDASFYSDPHAVGAQHRTLLDALRAGDQDEGRRVISEHIRTHFGDPADSLRS</sequence>
<dbReference type="Pfam" id="PF00392">
    <property type="entry name" value="GntR"/>
    <property type="match status" value="1"/>
</dbReference>
<keyword evidence="2 5" id="KW-0238">DNA-binding</keyword>
<dbReference type="PROSITE" id="PS50949">
    <property type="entry name" value="HTH_GNTR"/>
    <property type="match status" value="1"/>
</dbReference>
<dbReference type="SMART" id="SM00895">
    <property type="entry name" value="FCD"/>
    <property type="match status" value="1"/>
</dbReference>
<dbReference type="Pfam" id="PF07729">
    <property type="entry name" value="FCD"/>
    <property type="match status" value="1"/>
</dbReference>
<evidence type="ECO:0000256" key="3">
    <source>
        <dbReference type="ARBA" id="ARBA00023163"/>
    </source>
</evidence>
<dbReference type="InterPro" id="IPR036388">
    <property type="entry name" value="WH-like_DNA-bd_sf"/>
</dbReference>
<dbReference type="InterPro" id="IPR036390">
    <property type="entry name" value="WH_DNA-bd_sf"/>
</dbReference>
<keyword evidence="3" id="KW-0804">Transcription</keyword>
<proteinExistence type="predicted"/>
<evidence type="ECO:0000313" key="6">
    <source>
        <dbReference type="Proteomes" id="UP001260188"/>
    </source>
</evidence>
<keyword evidence="1" id="KW-0805">Transcription regulation</keyword>
<dbReference type="InterPro" id="IPR008920">
    <property type="entry name" value="TF_FadR/GntR_C"/>
</dbReference>
<feature type="domain" description="HTH gntR-type" evidence="4">
    <location>
        <begin position="12"/>
        <end position="79"/>
    </location>
</feature>
<dbReference type="Proteomes" id="UP001260188">
    <property type="component" value="Unassembled WGS sequence"/>
</dbReference>
<dbReference type="Gene3D" id="1.20.120.530">
    <property type="entry name" value="GntR ligand-binding domain-like"/>
    <property type="match status" value="1"/>
</dbReference>
<dbReference type="RefSeq" id="WP_052007649.1">
    <property type="nucleotide sequence ID" value="NZ_JAVIZA010000001.1"/>
</dbReference>
<dbReference type="PRINTS" id="PR00033">
    <property type="entry name" value="HTHASNC"/>
</dbReference>
<protein>
    <submittedName>
        <fullName evidence="5">DNA-binding GntR family transcriptional regulator</fullName>
    </submittedName>
</protein>
<dbReference type="Gene3D" id="1.10.10.10">
    <property type="entry name" value="Winged helix-like DNA-binding domain superfamily/Winged helix DNA-binding domain"/>
    <property type="match status" value="1"/>
</dbReference>
<keyword evidence="6" id="KW-1185">Reference proteome</keyword>
<accession>A0ABU1I295</accession>
<name>A0ABU1I295_9MICO</name>
<evidence type="ECO:0000313" key="5">
    <source>
        <dbReference type="EMBL" id="MDR6168002.1"/>
    </source>
</evidence>
<dbReference type="SMART" id="SM00345">
    <property type="entry name" value="HTH_GNTR"/>
    <property type="match status" value="1"/>
</dbReference>
<dbReference type="PRINTS" id="PR00035">
    <property type="entry name" value="HTHGNTR"/>
</dbReference>
<dbReference type="GO" id="GO:0003677">
    <property type="term" value="F:DNA binding"/>
    <property type="evidence" value="ECO:0007669"/>
    <property type="project" value="UniProtKB-KW"/>
</dbReference>
<dbReference type="PANTHER" id="PTHR43537:SF45">
    <property type="entry name" value="GNTR FAMILY REGULATORY PROTEIN"/>
    <property type="match status" value="1"/>
</dbReference>
<reference evidence="5 6" key="1">
    <citation type="submission" date="2023-08" db="EMBL/GenBank/DDBJ databases">
        <title>Functional and genomic diversity of the sorghum phyllosphere microbiome.</title>
        <authorList>
            <person name="Shade A."/>
        </authorList>
    </citation>
    <scope>NUCLEOTIDE SEQUENCE [LARGE SCALE GENOMIC DNA]</scope>
    <source>
        <strain evidence="5 6">SORGH_AS_0919</strain>
    </source>
</reference>
<evidence type="ECO:0000259" key="4">
    <source>
        <dbReference type="PROSITE" id="PS50949"/>
    </source>
</evidence>
<dbReference type="InterPro" id="IPR000524">
    <property type="entry name" value="Tscrpt_reg_HTH_GntR"/>
</dbReference>
<comment type="caution">
    <text evidence="5">The sequence shown here is derived from an EMBL/GenBank/DDBJ whole genome shotgun (WGS) entry which is preliminary data.</text>
</comment>